<dbReference type="AlphaFoldDB" id="A0AAN8MLQ5"/>
<proteinExistence type="predicted"/>
<protein>
    <submittedName>
        <fullName evidence="1">Uncharacterized protein</fullName>
    </submittedName>
</protein>
<gene>
    <name evidence="1" type="ORF">TWF718_003272</name>
</gene>
<name>A0AAN8MLQ5_9PEZI</name>
<evidence type="ECO:0000313" key="1">
    <source>
        <dbReference type="EMBL" id="KAK6329839.1"/>
    </source>
</evidence>
<sequence length="475" mass="54097">MSSHPKVHATFTVSSGGVCFGALHNIWSGSTAPIQSFPVARPQTNGTVIAHELQYNIVARNGTWNVYRLIDNRNGGVSAWYASHPSVEPVRDIRKILRVSGSPYEQDHGSTMNNEDTQREGVFVVNRYDWGYYDRRYFDEIGEGMEEGTSDVLANSNSAGLVDYLEAQCLVKEWIGMRPSKRLASKAGIWMYSPKSEYMFCRFGFDETHTATQSFIFFSSYTDFTKTTFEGLEETIRTFEAPQERFERRLAEGYNFSGVDELQKMSTLAGLRPSLTDPELKGAYKNANVIFEPKDLECLRAVSQKPRGPLHSHGFAEQWKRYTYRLLNELIWYYLDQYIRPHMSHLGGAEAMSNTIFTRLSESGVNSLDDHLYRHFTHLDPTLVSDLDIDGVSGRIKEFLVSGFHSPVSSGDIDTERVCRVVAYLIKEILELASYRASDSSHSQIVPSDIRLSIYMDGDLFHLFQNSSVFWRELE</sequence>
<dbReference type="GO" id="GO:0046982">
    <property type="term" value="F:protein heterodimerization activity"/>
    <property type="evidence" value="ECO:0007669"/>
    <property type="project" value="InterPro"/>
</dbReference>
<dbReference type="EMBL" id="JAVHNR010000012">
    <property type="protein sequence ID" value="KAK6329839.1"/>
    <property type="molecule type" value="Genomic_DNA"/>
</dbReference>
<keyword evidence="2" id="KW-1185">Reference proteome</keyword>
<organism evidence="1 2">
    <name type="scientific">Orbilia javanica</name>
    <dbReference type="NCBI Taxonomy" id="47235"/>
    <lineage>
        <taxon>Eukaryota</taxon>
        <taxon>Fungi</taxon>
        <taxon>Dikarya</taxon>
        <taxon>Ascomycota</taxon>
        <taxon>Pezizomycotina</taxon>
        <taxon>Orbiliomycetes</taxon>
        <taxon>Orbiliales</taxon>
        <taxon>Orbiliaceae</taxon>
        <taxon>Orbilia</taxon>
    </lineage>
</organism>
<evidence type="ECO:0000313" key="2">
    <source>
        <dbReference type="Proteomes" id="UP001313282"/>
    </source>
</evidence>
<dbReference type="Gene3D" id="1.10.20.10">
    <property type="entry name" value="Histone, subunit A"/>
    <property type="match status" value="1"/>
</dbReference>
<reference evidence="1 2" key="1">
    <citation type="submission" date="2019-10" db="EMBL/GenBank/DDBJ databases">
        <authorList>
            <person name="Palmer J.M."/>
        </authorList>
    </citation>
    <scope>NUCLEOTIDE SEQUENCE [LARGE SCALE GENOMIC DNA]</scope>
    <source>
        <strain evidence="1 2">TWF718</strain>
    </source>
</reference>
<accession>A0AAN8MLQ5</accession>
<dbReference type="InterPro" id="IPR009072">
    <property type="entry name" value="Histone-fold"/>
</dbReference>
<dbReference type="SUPFAM" id="SSF47113">
    <property type="entry name" value="Histone-fold"/>
    <property type="match status" value="1"/>
</dbReference>
<comment type="caution">
    <text evidence="1">The sequence shown here is derived from an EMBL/GenBank/DDBJ whole genome shotgun (WGS) entry which is preliminary data.</text>
</comment>
<dbReference type="Proteomes" id="UP001313282">
    <property type="component" value="Unassembled WGS sequence"/>
</dbReference>